<keyword evidence="7" id="KW-0653">Protein transport</keyword>
<dbReference type="GO" id="GO:0015891">
    <property type="term" value="P:siderophore transport"/>
    <property type="evidence" value="ECO:0007669"/>
    <property type="project" value="InterPro"/>
</dbReference>
<name>A0A644XG80_9ZZZZ</name>
<evidence type="ECO:0000256" key="1">
    <source>
        <dbReference type="ARBA" id="ARBA00004383"/>
    </source>
</evidence>
<evidence type="ECO:0000313" key="12">
    <source>
        <dbReference type="EMBL" id="MPM15250.1"/>
    </source>
</evidence>
<evidence type="ECO:0000256" key="4">
    <source>
        <dbReference type="ARBA" id="ARBA00022475"/>
    </source>
</evidence>
<evidence type="ECO:0000256" key="5">
    <source>
        <dbReference type="ARBA" id="ARBA00022519"/>
    </source>
</evidence>
<feature type="domain" description="TonB C-terminal" evidence="11">
    <location>
        <begin position="138"/>
        <end position="229"/>
    </location>
</feature>
<dbReference type="GO" id="GO:0015031">
    <property type="term" value="P:protein transport"/>
    <property type="evidence" value="ECO:0007669"/>
    <property type="project" value="UniProtKB-KW"/>
</dbReference>
<dbReference type="PROSITE" id="PS52015">
    <property type="entry name" value="TONB_CTD"/>
    <property type="match status" value="1"/>
</dbReference>
<organism evidence="12">
    <name type="scientific">bioreactor metagenome</name>
    <dbReference type="NCBI Taxonomy" id="1076179"/>
    <lineage>
        <taxon>unclassified sequences</taxon>
        <taxon>metagenomes</taxon>
        <taxon>ecological metagenomes</taxon>
    </lineage>
</organism>
<dbReference type="InterPro" id="IPR006260">
    <property type="entry name" value="TonB/TolA_C"/>
</dbReference>
<keyword evidence="8 10" id="KW-1133">Transmembrane helix</keyword>
<keyword evidence="4" id="KW-1003">Cell membrane</keyword>
<reference evidence="12" key="1">
    <citation type="submission" date="2019-08" db="EMBL/GenBank/DDBJ databases">
        <authorList>
            <person name="Kucharzyk K."/>
            <person name="Murdoch R.W."/>
            <person name="Higgins S."/>
            <person name="Loffler F."/>
        </authorList>
    </citation>
    <scope>NUCLEOTIDE SEQUENCE</scope>
</reference>
<evidence type="ECO:0000256" key="6">
    <source>
        <dbReference type="ARBA" id="ARBA00022692"/>
    </source>
</evidence>
<gene>
    <name evidence="12" type="ORF">SDC9_61618</name>
</gene>
<feature type="transmembrane region" description="Helical" evidence="10">
    <location>
        <begin position="20"/>
        <end position="39"/>
    </location>
</feature>
<dbReference type="NCBIfam" id="TIGR01352">
    <property type="entry name" value="tonB_Cterm"/>
    <property type="match status" value="1"/>
</dbReference>
<keyword evidence="9 10" id="KW-0472">Membrane</keyword>
<keyword evidence="3" id="KW-0813">Transport</keyword>
<dbReference type="GO" id="GO:0031992">
    <property type="term" value="F:energy transducer activity"/>
    <property type="evidence" value="ECO:0007669"/>
    <property type="project" value="InterPro"/>
</dbReference>
<comment type="similarity">
    <text evidence="2">Belongs to the TonB family.</text>
</comment>
<comment type="subcellular location">
    <subcellularLocation>
        <location evidence="1">Cell inner membrane</location>
        <topology evidence="1">Single-pass membrane protein</topology>
        <orientation evidence="1">Periplasmic side</orientation>
    </subcellularLocation>
</comment>
<protein>
    <recommendedName>
        <fullName evidence="11">TonB C-terminal domain-containing protein</fullName>
    </recommendedName>
</protein>
<dbReference type="SUPFAM" id="SSF74653">
    <property type="entry name" value="TolA/TonB C-terminal domain"/>
    <property type="match status" value="1"/>
</dbReference>
<dbReference type="GO" id="GO:0098797">
    <property type="term" value="C:plasma membrane protein complex"/>
    <property type="evidence" value="ECO:0007669"/>
    <property type="project" value="TreeGrafter"/>
</dbReference>
<dbReference type="Pfam" id="PF03544">
    <property type="entry name" value="TonB_C"/>
    <property type="match status" value="1"/>
</dbReference>
<evidence type="ECO:0000256" key="3">
    <source>
        <dbReference type="ARBA" id="ARBA00022448"/>
    </source>
</evidence>
<evidence type="ECO:0000256" key="9">
    <source>
        <dbReference type="ARBA" id="ARBA00023136"/>
    </source>
</evidence>
<proteinExistence type="inferred from homology"/>
<evidence type="ECO:0000256" key="8">
    <source>
        <dbReference type="ARBA" id="ARBA00022989"/>
    </source>
</evidence>
<accession>A0A644XG80</accession>
<dbReference type="AlphaFoldDB" id="A0A644XG80"/>
<dbReference type="PANTHER" id="PTHR33446:SF2">
    <property type="entry name" value="PROTEIN TONB"/>
    <property type="match status" value="1"/>
</dbReference>
<dbReference type="GO" id="GO:0055085">
    <property type="term" value="P:transmembrane transport"/>
    <property type="evidence" value="ECO:0007669"/>
    <property type="project" value="InterPro"/>
</dbReference>
<dbReference type="InterPro" id="IPR037682">
    <property type="entry name" value="TonB_C"/>
</dbReference>
<evidence type="ECO:0000259" key="11">
    <source>
        <dbReference type="PROSITE" id="PS52015"/>
    </source>
</evidence>
<sequence>MQVMETKKKNSKNMDRYKTLFFEAGLVVSLFVVLSAFEWKKYDNNETSLYNQPVYDIPEDIVAITRPESEPPRPQPQTTVLDIVDDQVDVQDDLDINMEDDQNTVADKFVTFVDNDEPIQIDDGQIFQIVEDQPSFPDGESALMNYLGSNIKYPQLARETNIQGTVYVTFVVESTGSISNVQVLHGIGGGCDEEAVRVVKNMPTWIPGKQRGKPVRVQFNLPIRFILKS</sequence>
<evidence type="ECO:0000256" key="7">
    <source>
        <dbReference type="ARBA" id="ARBA00022927"/>
    </source>
</evidence>
<dbReference type="InterPro" id="IPR003538">
    <property type="entry name" value="TonB"/>
</dbReference>
<dbReference type="PANTHER" id="PTHR33446">
    <property type="entry name" value="PROTEIN TONB-RELATED"/>
    <property type="match status" value="1"/>
</dbReference>
<keyword evidence="5" id="KW-0997">Cell inner membrane</keyword>
<dbReference type="PRINTS" id="PR01374">
    <property type="entry name" value="TONBPROTEIN"/>
</dbReference>
<evidence type="ECO:0000256" key="2">
    <source>
        <dbReference type="ARBA" id="ARBA00006555"/>
    </source>
</evidence>
<dbReference type="GO" id="GO:0030288">
    <property type="term" value="C:outer membrane-bounded periplasmic space"/>
    <property type="evidence" value="ECO:0007669"/>
    <property type="project" value="InterPro"/>
</dbReference>
<dbReference type="Gene3D" id="3.30.1150.10">
    <property type="match status" value="1"/>
</dbReference>
<evidence type="ECO:0000256" key="10">
    <source>
        <dbReference type="SAM" id="Phobius"/>
    </source>
</evidence>
<dbReference type="InterPro" id="IPR051045">
    <property type="entry name" value="TonB-dependent_transducer"/>
</dbReference>
<comment type="caution">
    <text evidence="12">The sequence shown here is derived from an EMBL/GenBank/DDBJ whole genome shotgun (WGS) entry which is preliminary data.</text>
</comment>
<keyword evidence="6 10" id="KW-0812">Transmembrane</keyword>
<dbReference type="EMBL" id="VSSQ01002412">
    <property type="protein sequence ID" value="MPM15250.1"/>
    <property type="molecule type" value="Genomic_DNA"/>
</dbReference>